<accession>K1TJK8</accession>
<dbReference type="InterPro" id="IPR037459">
    <property type="entry name" value="RhgT-like"/>
</dbReference>
<dbReference type="PANTHER" id="PTHR43695:SF1">
    <property type="entry name" value="RHAMNOGALACTURONAN ACETYLESTERASE"/>
    <property type="match status" value="1"/>
</dbReference>
<dbReference type="Gene3D" id="3.40.50.1110">
    <property type="entry name" value="SGNH hydrolase"/>
    <property type="match status" value="1"/>
</dbReference>
<dbReference type="PANTHER" id="PTHR43695">
    <property type="entry name" value="PUTATIVE (AFU_ORTHOLOGUE AFUA_2G17250)-RELATED"/>
    <property type="match status" value="1"/>
</dbReference>
<dbReference type="CDD" id="cd01821">
    <property type="entry name" value="Rhamnogalacturan_acetylesterase_like"/>
    <property type="match status" value="1"/>
</dbReference>
<dbReference type="EMBL" id="AJWY01006115">
    <property type="protein sequence ID" value="EKC67754.1"/>
    <property type="molecule type" value="Genomic_DNA"/>
</dbReference>
<reference evidence="3" key="1">
    <citation type="journal article" date="2013" name="Environ. Microbiol.">
        <title>Microbiota from the distal guts of lean and obese adolescents exhibit partial functional redundancy besides clear differences in community structure.</title>
        <authorList>
            <person name="Ferrer M."/>
            <person name="Ruiz A."/>
            <person name="Lanza F."/>
            <person name="Haange S.B."/>
            <person name="Oberbach A."/>
            <person name="Till H."/>
            <person name="Bargiela R."/>
            <person name="Campoy C."/>
            <person name="Segura M.T."/>
            <person name="Richter M."/>
            <person name="von Bergen M."/>
            <person name="Seifert J."/>
            <person name="Suarez A."/>
        </authorList>
    </citation>
    <scope>NUCLEOTIDE SEQUENCE</scope>
</reference>
<dbReference type="InterPro" id="IPR036514">
    <property type="entry name" value="SGNH_hydro_sf"/>
</dbReference>
<comment type="similarity">
    <text evidence="1">Belongs to the 'GDSL' lipolytic enzyme family.</text>
</comment>
<dbReference type="SUPFAM" id="SSF52266">
    <property type="entry name" value="SGNH hydrolase"/>
    <property type="match status" value="1"/>
</dbReference>
<evidence type="ECO:0000256" key="1">
    <source>
        <dbReference type="ARBA" id="ARBA00008668"/>
    </source>
</evidence>
<protein>
    <submittedName>
        <fullName evidence="3">Lipolytic protein G-D-S-L family</fullName>
    </submittedName>
</protein>
<name>K1TJK8_9ZZZZ</name>
<dbReference type="AlphaFoldDB" id="K1TJK8"/>
<proteinExistence type="inferred from homology"/>
<comment type="caution">
    <text evidence="3">The sequence shown here is derived from an EMBL/GenBank/DDBJ whole genome shotgun (WGS) entry which is preliminary data.</text>
</comment>
<gene>
    <name evidence="3" type="ORF">LEA_09140</name>
</gene>
<organism evidence="3">
    <name type="scientific">human gut metagenome</name>
    <dbReference type="NCBI Taxonomy" id="408170"/>
    <lineage>
        <taxon>unclassified sequences</taxon>
        <taxon>metagenomes</taxon>
        <taxon>organismal metagenomes</taxon>
    </lineage>
</organism>
<feature type="non-terminal residue" evidence="3">
    <location>
        <position position="175"/>
    </location>
</feature>
<evidence type="ECO:0000313" key="3">
    <source>
        <dbReference type="EMBL" id="EKC67754.1"/>
    </source>
</evidence>
<evidence type="ECO:0000256" key="2">
    <source>
        <dbReference type="ARBA" id="ARBA00022801"/>
    </source>
</evidence>
<keyword evidence="2" id="KW-0378">Hydrolase</keyword>
<sequence length="175" mass="19054">MGQVLDLYVRPGIAVYDHARNGRSTKSFYDEGLWAPVEAALCPGDLLLMQFGHNDEKSEDPTRYAAPDQFAANLLAYAHAAQAKGALPVLITPLVRRRFEGGTLVPTHGAYPDAVRLLAAREDLPLIDLSAASAKLVQEMGEPASRELYMVFAPNLYPNYPDGKEDNTHCGTSVP</sequence>
<dbReference type="GO" id="GO:0016787">
    <property type="term" value="F:hydrolase activity"/>
    <property type="evidence" value="ECO:0007669"/>
    <property type="project" value="UniProtKB-KW"/>
</dbReference>